<evidence type="ECO:0000313" key="1">
    <source>
        <dbReference type="EMBL" id="QBK92884.1"/>
    </source>
</evidence>
<name>A0A481ZAF4_9VIRU</name>
<sequence length="82" mass="9458">MISPPLYQLEVIKSAKELGLIILHVLPVSEQIRRFEDEAYVKMLHTVVKSVKRKIGKGIRKCANQSSDLVFKTNYYILILEN</sequence>
<accession>A0A481ZAF4</accession>
<proteinExistence type="predicted"/>
<protein>
    <submittedName>
        <fullName evidence="1">Uncharacterized protein</fullName>
    </submittedName>
</protein>
<gene>
    <name evidence="1" type="ORF">LCPAC403_00180</name>
</gene>
<reference evidence="1" key="1">
    <citation type="journal article" date="2019" name="MBio">
        <title>Virus Genomes from Deep Sea Sediments Expand the Ocean Megavirome and Support Independent Origins of Viral Gigantism.</title>
        <authorList>
            <person name="Backstrom D."/>
            <person name="Yutin N."/>
            <person name="Jorgensen S.L."/>
            <person name="Dharamshi J."/>
            <person name="Homa F."/>
            <person name="Zaremba-Niedwiedzka K."/>
            <person name="Spang A."/>
            <person name="Wolf Y.I."/>
            <person name="Koonin E.V."/>
            <person name="Ettema T.J."/>
        </authorList>
    </citation>
    <scope>NUCLEOTIDE SEQUENCE</scope>
</reference>
<organism evidence="1">
    <name type="scientific">Pithovirus LCPAC403</name>
    <dbReference type="NCBI Taxonomy" id="2506596"/>
    <lineage>
        <taxon>Viruses</taxon>
        <taxon>Pithoviruses</taxon>
    </lineage>
</organism>
<dbReference type="EMBL" id="MK500588">
    <property type="protein sequence ID" value="QBK92884.1"/>
    <property type="molecule type" value="Genomic_DNA"/>
</dbReference>